<dbReference type="SFLD" id="SFLDS00003">
    <property type="entry name" value="Haloacid_Dehalogenase"/>
    <property type="match status" value="1"/>
</dbReference>
<proteinExistence type="inferred from homology"/>
<dbReference type="HOGENOM" id="CLU_045011_19_1_5"/>
<dbReference type="SUPFAM" id="SSF56784">
    <property type="entry name" value="HAD-like"/>
    <property type="match status" value="1"/>
</dbReference>
<keyword evidence="6" id="KW-1185">Reference proteome</keyword>
<dbReference type="RefSeq" id="WP_008071520.1">
    <property type="nucleotide sequence ID" value="NZ_AQWK01000004.1"/>
</dbReference>
<comment type="caution">
    <text evidence="5">The sequence shown here is derived from an EMBL/GenBank/DDBJ whole genome shotgun (WGS) entry which is preliminary data.</text>
</comment>
<gene>
    <name evidence="5" type="ORF">Y88_3697</name>
</gene>
<dbReference type="PANTHER" id="PTHR43434:SF1">
    <property type="entry name" value="PHOSPHOGLYCOLATE PHOSPHATASE"/>
    <property type="match status" value="1"/>
</dbReference>
<dbReference type="InterPro" id="IPR023214">
    <property type="entry name" value="HAD_sf"/>
</dbReference>
<organism evidence="5 6">
    <name type="scientific">Novosphingobium nitrogenifigens DSM 19370</name>
    <dbReference type="NCBI Taxonomy" id="983920"/>
    <lineage>
        <taxon>Bacteria</taxon>
        <taxon>Pseudomonadati</taxon>
        <taxon>Pseudomonadota</taxon>
        <taxon>Alphaproteobacteria</taxon>
        <taxon>Sphingomonadales</taxon>
        <taxon>Sphingomonadaceae</taxon>
        <taxon>Novosphingobium</taxon>
    </lineage>
</organism>
<dbReference type="Gene3D" id="1.10.150.240">
    <property type="entry name" value="Putative phosphatase, domain 2"/>
    <property type="match status" value="1"/>
</dbReference>
<dbReference type="Pfam" id="PF13419">
    <property type="entry name" value="HAD_2"/>
    <property type="match status" value="1"/>
</dbReference>
<comment type="pathway">
    <text evidence="2">Organic acid metabolism; glycolate biosynthesis; glycolate from 2-phosphoglycolate: step 1/1.</text>
</comment>
<dbReference type="GO" id="GO:0008967">
    <property type="term" value="F:phosphoglycolate phosphatase activity"/>
    <property type="evidence" value="ECO:0007669"/>
    <property type="project" value="UniProtKB-EC"/>
</dbReference>
<sequence>MADFPFDVVGFDLDGTLLDTAYDLGHALNHALSLAGRPTIPLEDVRSLIGGGTGQMLRGGLMRTGGIDEAELPGLTEELVSFYANNIARHTALYPGGETMLSDLESRGVKIAVATNKREALARRLFDELGLTPRLATIIGGDTLGLDRAKPKPDMLFEMVRRTGASRAAFVGDTTYDVGAAKAAGLPVVAVSFGFCDLPPRELGADAVIDHFDELIPTLEHLATA</sequence>
<dbReference type="InterPro" id="IPR050155">
    <property type="entry name" value="HAD-like_hydrolase_sf"/>
</dbReference>
<comment type="catalytic activity">
    <reaction evidence="1">
        <text>2-phosphoglycolate + H2O = glycolate + phosphate</text>
        <dbReference type="Rhea" id="RHEA:14369"/>
        <dbReference type="ChEBI" id="CHEBI:15377"/>
        <dbReference type="ChEBI" id="CHEBI:29805"/>
        <dbReference type="ChEBI" id="CHEBI:43474"/>
        <dbReference type="ChEBI" id="CHEBI:58033"/>
        <dbReference type="EC" id="3.1.3.18"/>
    </reaction>
</comment>
<evidence type="ECO:0000256" key="3">
    <source>
        <dbReference type="ARBA" id="ARBA00006171"/>
    </source>
</evidence>
<dbReference type="InterPro" id="IPR023198">
    <property type="entry name" value="PGP-like_dom2"/>
</dbReference>
<dbReference type="SFLD" id="SFLDG01129">
    <property type="entry name" value="C1.5:_HAD__Beta-PGM__Phosphata"/>
    <property type="match status" value="1"/>
</dbReference>
<dbReference type="AlphaFoldDB" id="F1ZDM9"/>
<dbReference type="EC" id="3.1.3.18" evidence="4"/>
<dbReference type="STRING" id="983920.Y88_3697"/>
<dbReference type="EMBL" id="AEWJ01000065">
    <property type="protein sequence ID" value="EGD57387.1"/>
    <property type="molecule type" value="Genomic_DNA"/>
</dbReference>
<evidence type="ECO:0000313" key="6">
    <source>
        <dbReference type="Proteomes" id="UP000004728"/>
    </source>
</evidence>
<accession>F1ZDM9</accession>
<dbReference type="GO" id="GO:0006281">
    <property type="term" value="P:DNA repair"/>
    <property type="evidence" value="ECO:0007669"/>
    <property type="project" value="TreeGrafter"/>
</dbReference>
<dbReference type="InterPro" id="IPR006439">
    <property type="entry name" value="HAD-SF_hydro_IA"/>
</dbReference>
<dbReference type="OrthoDB" id="9793014at2"/>
<dbReference type="InterPro" id="IPR036412">
    <property type="entry name" value="HAD-like_sf"/>
</dbReference>
<dbReference type="InterPro" id="IPR041492">
    <property type="entry name" value="HAD_2"/>
</dbReference>
<dbReference type="InParanoid" id="F1ZDM9"/>
<evidence type="ECO:0000256" key="1">
    <source>
        <dbReference type="ARBA" id="ARBA00000830"/>
    </source>
</evidence>
<dbReference type="NCBIfam" id="TIGR01549">
    <property type="entry name" value="HAD-SF-IA-v1"/>
    <property type="match status" value="1"/>
</dbReference>
<reference evidence="5 6" key="1">
    <citation type="journal article" date="2012" name="J. Bacteriol.">
        <title>Draft Genome Sequence of Novosphingobium nitrogenifigens Y88T.</title>
        <authorList>
            <person name="Strabala T.J."/>
            <person name="Macdonald L."/>
            <person name="Liu V."/>
            <person name="Smit A.M."/>
        </authorList>
    </citation>
    <scope>NUCLEOTIDE SEQUENCE [LARGE SCALE GENOMIC DNA]</scope>
    <source>
        <strain evidence="5 6">DSM 19370</strain>
    </source>
</reference>
<dbReference type="PANTHER" id="PTHR43434">
    <property type="entry name" value="PHOSPHOGLYCOLATE PHOSPHATASE"/>
    <property type="match status" value="1"/>
</dbReference>
<evidence type="ECO:0000256" key="4">
    <source>
        <dbReference type="ARBA" id="ARBA00013078"/>
    </source>
</evidence>
<evidence type="ECO:0000313" key="5">
    <source>
        <dbReference type="EMBL" id="EGD57387.1"/>
    </source>
</evidence>
<evidence type="ECO:0000256" key="2">
    <source>
        <dbReference type="ARBA" id="ARBA00004818"/>
    </source>
</evidence>
<dbReference type="Gene3D" id="3.40.50.1000">
    <property type="entry name" value="HAD superfamily/HAD-like"/>
    <property type="match status" value="1"/>
</dbReference>
<protein>
    <recommendedName>
        <fullName evidence="4">phosphoglycolate phosphatase</fullName>
        <ecNumber evidence="4">3.1.3.18</ecNumber>
    </recommendedName>
</protein>
<comment type="similarity">
    <text evidence="3">Belongs to the HAD-like hydrolase superfamily. CbbY/CbbZ/Gph/YieH family.</text>
</comment>
<dbReference type="eggNOG" id="COG0546">
    <property type="taxonomic scope" value="Bacteria"/>
</dbReference>
<name>F1ZDM9_9SPHN</name>
<dbReference type="Proteomes" id="UP000004728">
    <property type="component" value="Unassembled WGS sequence"/>
</dbReference>
<dbReference type="GO" id="GO:0005829">
    <property type="term" value="C:cytosol"/>
    <property type="evidence" value="ECO:0007669"/>
    <property type="project" value="TreeGrafter"/>
</dbReference>
<dbReference type="FunCoup" id="F1ZDM9">
    <property type="interactions" value="461"/>
</dbReference>